<organism evidence="2 3">
    <name type="scientific">Flavisolibacter ginsengisoli DSM 18119</name>
    <dbReference type="NCBI Taxonomy" id="1121884"/>
    <lineage>
        <taxon>Bacteria</taxon>
        <taxon>Pseudomonadati</taxon>
        <taxon>Bacteroidota</taxon>
        <taxon>Chitinophagia</taxon>
        <taxon>Chitinophagales</taxon>
        <taxon>Chitinophagaceae</taxon>
        <taxon>Flavisolibacter</taxon>
    </lineage>
</organism>
<evidence type="ECO:0000313" key="2">
    <source>
        <dbReference type="EMBL" id="SHF96006.1"/>
    </source>
</evidence>
<feature type="region of interest" description="Disordered" evidence="1">
    <location>
        <begin position="1"/>
        <end position="59"/>
    </location>
</feature>
<dbReference type="STRING" id="1121884.SAMN02745131_03974"/>
<evidence type="ECO:0000256" key="1">
    <source>
        <dbReference type="SAM" id="MobiDB-lite"/>
    </source>
</evidence>
<dbReference type="EMBL" id="FQUU01000025">
    <property type="protein sequence ID" value="SHF96006.1"/>
    <property type="molecule type" value="Genomic_DNA"/>
</dbReference>
<keyword evidence="3" id="KW-1185">Reference proteome</keyword>
<dbReference type="Proteomes" id="UP000184048">
    <property type="component" value="Unassembled WGS sequence"/>
</dbReference>
<feature type="compositionally biased region" description="Basic and acidic residues" evidence="1">
    <location>
        <begin position="17"/>
        <end position="31"/>
    </location>
</feature>
<accession>A0A1M5FX10</accession>
<protein>
    <submittedName>
        <fullName evidence="2">Uncharacterized protein</fullName>
    </submittedName>
</protein>
<name>A0A1M5FX10_9BACT</name>
<dbReference type="AlphaFoldDB" id="A0A1M5FX10"/>
<reference evidence="2 3" key="1">
    <citation type="submission" date="2016-11" db="EMBL/GenBank/DDBJ databases">
        <authorList>
            <person name="Jaros S."/>
            <person name="Januszkiewicz K."/>
            <person name="Wedrychowicz H."/>
        </authorList>
    </citation>
    <scope>NUCLEOTIDE SEQUENCE [LARGE SCALE GENOMIC DNA]</scope>
    <source>
        <strain evidence="2 3">DSM 18119</strain>
    </source>
</reference>
<proteinExistence type="predicted"/>
<evidence type="ECO:0000313" key="3">
    <source>
        <dbReference type="Proteomes" id="UP000184048"/>
    </source>
</evidence>
<sequence>MNKDQQRFEEQDAPLKNTDKAFVKVNKDGSPDKGSISQDKDTSSNKETMEGRKKGQDRR</sequence>
<gene>
    <name evidence="2" type="ORF">SAMN02745131_03974</name>
</gene>
<feature type="compositionally biased region" description="Basic and acidic residues" evidence="1">
    <location>
        <begin position="1"/>
        <end position="10"/>
    </location>
</feature>
<feature type="compositionally biased region" description="Basic and acidic residues" evidence="1">
    <location>
        <begin position="38"/>
        <end position="59"/>
    </location>
</feature>
<dbReference type="RefSeq" id="WP_072837085.1">
    <property type="nucleotide sequence ID" value="NZ_FQUU01000025.1"/>
</dbReference>